<feature type="coiled-coil region" evidence="1">
    <location>
        <begin position="238"/>
        <end position="275"/>
    </location>
</feature>
<protein>
    <submittedName>
        <fullName evidence="3">Uncharacterized protein</fullName>
    </submittedName>
</protein>
<evidence type="ECO:0000256" key="1">
    <source>
        <dbReference type="SAM" id="Coils"/>
    </source>
</evidence>
<evidence type="ECO:0000313" key="4">
    <source>
        <dbReference type="Proteomes" id="UP001150217"/>
    </source>
</evidence>
<proteinExistence type="predicted"/>
<keyword evidence="4" id="KW-1185">Reference proteome</keyword>
<gene>
    <name evidence="3" type="ORF">C8R41DRAFT_917595</name>
</gene>
<evidence type="ECO:0000256" key="2">
    <source>
        <dbReference type="SAM" id="MobiDB-lite"/>
    </source>
</evidence>
<feature type="region of interest" description="Disordered" evidence="2">
    <location>
        <begin position="1"/>
        <end position="36"/>
    </location>
</feature>
<keyword evidence="1" id="KW-0175">Coiled coil</keyword>
<name>A0ABQ8VLJ3_9AGAR</name>
<dbReference type="Proteomes" id="UP001150217">
    <property type="component" value="Unassembled WGS sequence"/>
</dbReference>
<comment type="caution">
    <text evidence="3">The sequence shown here is derived from an EMBL/GenBank/DDBJ whole genome shotgun (WGS) entry which is preliminary data.</text>
</comment>
<sequence>MNRSKRRYYDALAPDSDDYDPEDSQNSTTPKWPHNYQQNSTVHREMAVSQSLTPRRSHLEAREANEKLAHSLALDDDVGSQEFIENLFKSRGLDPAIVQREYFEDGASDIDNEVHIEEPQSQIVRYSSPVPYSPSKPSISLDYKDCIAVNEDGIVELGNQERDNNLAFCPHSVVPCACTALLLQEYRTLNQQLSGSRDLNDHYERKLYRQGVRLKRLQDSLFTAVSLLTPTNVEGHGISKCLIELEHVKDDLRKVQEELRISEQGQREAERLRRNILCLVTDRTVNELSRVNNEVENITM</sequence>
<evidence type="ECO:0000313" key="3">
    <source>
        <dbReference type="EMBL" id="KAJ4497273.1"/>
    </source>
</evidence>
<accession>A0ABQ8VLJ3</accession>
<organism evidence="3 4">
    <name type="scientific">Lentinula lateritia</name>
    <dbReference type="NCBI Taxonomy" id="40482"/>
    <lineage>
        <taxon>Eukaryota</taxon>
        <taxon>Fungi</taxon>
        <taxon>Dikarya</taxon>
        <taxon>Basidiomycota</taxon>
        <taxon>Agaricomycotina</taxon>
        <taxon>Agaricomycetes</taxon>
        <taxon>Agaricomycetidae</taxon>
        <taxon>Agaricales</taxon>
        <taxon>Marasmiineae</taxon>
        <taxon>Omphalotaceae</taxon>
        <taxon>Lentinula</taxon>
    </lineage>
</organism>
<dbReference type="EMBL" id="JANVFT010000022">
    <property type="protein sequence ID" value="KAJ4497273.1"/>
    <property type="molecule type" value="Genomic_DNA"/>
</dbReference>
<feature type="compositionally biased region" description="Polar residues" evidence="2">
    <location>
        <begin position="24"/>
        <end position="36"/>
    </location>
</feature>
<reference evidence="3" key="1">
    <citation type="submission" date="2022-08" db="EMBL/GenBank/DDBJ databases">
        <title>A Global Phylogenomic Analysis of the Shiitake Genus Lentinula.</title>
        <authorList>
            <consortium name="DOE Joint Genome Institute"/>
            <person name="Sierra-Patev S."/>
            <person name="Min B."/>
            <person name="Naranjo-Ortiz M."/>
            <person name="Looney B."/>
            <person name="Konkel Z."/>
            <person name="Slot J.C."/>
            <person name="Sakamoto Y."/>
            <person name="Steenwyk J.L."/>
            <person name="Rokas A."/>
            <person name="Carro J."/>
            <person name="Camarero S."/>
            <person name="Ferreira P."/>
            <person name="Molpeceres G."/>
            <person name="Ruiz-Duenas F.J."/>
            <person name="Serrano A."/>
            <person name="Henrissat B."/>
            <person name="Drula E."/>
            <person name="Hughes K.W."/>
            <person name="Mata J.L."/>
            <person name="Ishikawa N.K."/>
            <person name="Vargas-Isla R."/>
            <person name="Ushijima S."/>
            <person name="Smith C.A."/>
            <person name="Ahrendt S."/>
            <person name="Andreopoulos W."/>
            <person name="He G."/>
            <person name="Labutti K."/>
            <person name="Lipzen A."/>
            <person name="Ng V."/>
            <person name="Riley R."/>
            <person name="Sandor L."/>
            <person name="Barry K."/>
            <person name="Martinez A.T."/>
            <person name="Xiao Y."/>
            <person name="Gibbons J.G."/>
            <person name="Terashima K."/>
            <person name="Grigoriev I.V."/>
            <person name="Hibbett D.S."/>
        </authorList>
    </citation>
    <scope>NUCLEOTIDE SEQUENCE</scope>
    <source>
        <strain evidence="3">RHP3577 ss4</strain>
    </source>
</reference>